<protein>
    <submittedName>
        <fullName evidence="2">Uncharacterized protein</fullName>
    </submittedName>
</protein>
<evidence type="ECO:0000313" key="3">
    <source>
        <dbReference type="Proteomes" id="UP000474104"/>
    </source>
</evidence>
<dbReference type="RefSeq" id="WP_004069846.1">
    <property type="nucleotide sequence ID" value="NZ_CASCYM010000020.1"/>
</dbReference>
<dbReference type="AlphaFoldDB" id="A0A9X5H697"/>
<sequence>MVSFISLSVFLIPYLFLLSSLIKVKEIFSVGAAVAAISIVFLWIIVVVFHRIGNTRKWIALGISFLLAIPFLFIINIMLSKMTAEPVLDIWDMLSVFILFILAFASFICGYAKKKGLMK</sequence>
<organism evidence="2 3">
    <name type="scientific">Schaedlerella arabinosiphila</name>
    <dbReference type="NCBI Taxonomy" id="2044587"/>
    <lineage>
        <taxon>Bacteria</taxon>
        <taxon>Bacillati</taxon>
        <taxon>Bacillota</taxon>
        <taxon>Clostridia</taxon>
        <taxon>Lachnospirales</taxon>
        <taxon>Lachnospiraceae</taxon>
        <taxon>Schaedlerella</taxon>
    </lineage>
</organism>
<dbReference type="Proteomes" id="UP000474104">
    <property type="component" value="Unassembled WGS sequence"/>
</dbReference>
<keyword evidence="1" id="KW-1133">Transmembrane helix</keyword>
<keyword evidence="1" id="KW-0472">Membrane</keyword>
<keyword evidence="1" id="KW-0812">Transmembrane</keyword>
<evidence type="ECO:0000313" key="2">
    <source>
        <dbReference type="EMBL" id="NDO67916.1"/>
    </source>
</evidence>
<dbReference type="EMBL" id="VIRB01000030">
    <property type="protein sequence ID" value="NDO67916.1"/>
    <property type="molecule type" value="Genomic_DNA"/>
</dbReference>
<name>A0A9X5H697_9FIRM</name>
<reference evidence="2 3" key="1">
    <citation type="submission" date="2019-07" db="EMBL/GenBank/DDBJ databases">
        <title>Draft genome sequences of 15 bacterial species constituting the stable defined intestinal microbiota of the GM15 gnotobiotic mouse model.</title>
        <authorList>
            <person name="Elie C."/>
            <person name="Mathieu A."/>
            <person name="Saliou A."/>
            <person name="Darnaud M."/>
            <person name="Leulier F."/>
            <person name="Tamellini A."/>
        </authorList>
    </citation>
    <scope>NUCLEOTIDE SEQUENCE [LARGE SCALE GENOMIC DNA]</scope>
    <source>
        <strain evidence="3">ASF 502</strain>
    </source>
</reference>
<comment type="caution">
    <text evidence="2">The sequence shown here is derived from an EMBL/GenBank/DDBJ whole genome shotgun (WGS) entry which is preliminary data.</text>
</comment>
<feature type="transmembrane region" description="Helical" evidence="1">
    <location>
        <begin position="58"/>
        <end position="78"/>
    </location>
</feature>
<dbReference type="OrthoDB" id="9813152at2"/>
<gene>
    <name evidence="2" type="ORF">FMM80_04005</name>
</gene>
<feature type="transmembrane region" description="Helical" evidence="1">
    <location>
        <begin position="90"/>
        <end position="112"/>
    </location>
</feature>
<evidence type="ECO:0000256" key="1">
    <source>
        <dbReference type="SAM" id="Phobius"/>
    </source>
</evidence>
<accession>A0A9X5H697</accession>
<proteinExistence type="predicted"/>
<feature type="transmembrane region" description="Helical" evidence="1">
    <location>
        <begin position="27"/>
        <end position="49"/>
    </location>
</feature>